<evidence type="ECO:0000256" key="20">
    <source>
        <dbReference type="ARBA" id="ARBA00022990"/>
    </source>
</evidence>
<evidence type="ECO:0000256" key="19">
    <source>
        <dbReference type="ARBA" id="ARBA00022895"/>
    </source>
</evidence>
<keyword evidence="20" id="KW-0007">Acetylation</keyword>
<dbReference type="FunFam" id="3.40.50.1220:FF:000038">
    <property type="entry name" value="NAD-dependent protein deacetylase sirtuin-6 isoform X2"/>
    <property type="match status" value="1"/>
</dbReference>
<dbReference type="EC" id="2.3.1.286" evidence="4"/>
<keyword evidence="11" id="KW-0548">Nucleotidyltransferase</keyword>
<dbReference type="GO" id="GO:0140765">
    <property type="term" value="F:histone H3K56 deacetylase activity, NAD-dependent"/>
    <property type="evidence" value="ECO:0007669"/>
    <property type="project" value="UniProtKB-ARBA"/>
</dbReference>
<feature type="compositionally biased region" description="Basic and acidic residues" evidence="35">
    <location>
        <begin position="14"/>
        <end position="24"/>
    </location>
</feature>
<comment type="caution">
    <text evidence="37">The sequence shown here is derived from an EMBL/GenBank/DDBJ whole genome shotgun (WGS) entry which is preliminary data.</text>
</comment>
<comment type="catalytic activity">
    <reaction evidence="28">
        <text>L-arginyl-[protein] + NAD(+) = N(omega)-(ADP-D-ribosyl)-L-arginyl-[protein] + nicotinamide + H(+)</text>
        <dbReference type="Rhea" id="RHEA:19149"/>
        <dbReference type="Rhea" id="RHEA-COMP:10532"/>
        <dbReference type="Rhea" id="RHEA-COMP:15087"/>
        <dbReference type="ChEBI" id="CHEBI:15378"/>
        <dbReference type="ChEBI" id="CHEBI:17154"/>
        <dbReference type="ChEBI" id="CHEBI:29965"/>
        <dbReference type="ChEBI" id="CHEBI:57540"/>
        <dbReference type="ChEBI" id="CHEBI:142554"/>
    </reaction>
    <physiologicalReaction direction="left-to-right" evidence="28">
        <dbReference type="Rhea" id="RHEA:19150"/>
    </physiologicalReaction>
</comment>
<evidence type="ECO:0000256" key="17">
    <source>
        <dbReference type="ARBA" id="ARBA00022853"/>
    </source>
</evidence>
<evidence type="ECO:0000256" key="33">
    <source>
        <dbReference type="ARBA" id="ARBA00083163"/>
    </source>
</evidence>
<feature type="binding site" evidence="34">
    <location>
        <position position="166"/>
    </location>
    <ligand>
        <name>Zn(2+)</name>
        <dbReference type="ChEBI" id="CHEBI:29105"/>
    </ligand>
</feature>
<dbReference type="InterPro" id="IPR003000">
    <property type="entry name" value="Sirtuin"/>
</dbReference>
<keyword evidence="18" id="KW-0694">RNA-binding</keyword>
<dbReference type="FunFam" id="3.40.50.1220:FF:000029">
    <property type="entry name" value="NAD-dependent protein deacetylase sirtuin-6 isoform X2"/>
    <property type="match status" value="1"/>
</dbReference>
<dbReference type="PROSITE" id="PS50305">
    <property type="entry name" value="SIRTUIN"/>
    <property type="match status" value="1"/>
</dbReference>
<evidence type="ECO:0000256" key="12">
    <source>
        <dbReference type="ARBA" id="ARBA00022723"/>
    </source>
</evidence>
<keyword evidence="8" id="KW-0597">Phosphoprotein</keyword>
<keyword evidence="38" id="KW-1185">Reference proteome</keyword>
<dbReference type="GO" id="GO:0070403">
    <property type="term" value="F:NAD+ binding"/>
    <property type="evidence" value="ECO:0007669"/>
    <property type="project" value="InterPro"/>
</dbReference>
<comment type="catalytic activity">
    <reaction evidence="26">
        <text>N(6)-hexadecanoyl-L-lysyl-[protein] + NAD(+) + H2O = 2''-O-hexadecanoyl-ADP-D-ribose + nicotinamide + L-lysyl-[protein]</text>
        <dbReference type="Rhea" id="RHEA:70563"/>
        <dbReference type="Rhea" id="RHEA-COMP:9752"/>
        <dbReference type="Rhea" id="RHEA-COMP:14175"/>
        <dbReference type="ChEBI" id="CHEBI:15377"/>
        <dbReference type="ChEBI" id="CHEBI:17154"/>
        <dbReference type="ChEBI" id="CHEBI:29969"/>
        <dbReference type="ChEBI" id="CHEBI:57540"/>
        <dbReference type="ChEBI" id="CHEBI:138936"/>
        <dbReference type="ChEBI" id="CHEBI:189673"/>
    </reaction>
    <physiologicalReaction direction="left-to-right" evidence="26">
        <dbReference type="Rhea" id="RHEA:70564"/>
    </physiologicalReaction>
</comment>
<evidence type="ECO:0000256" key="13">
    <source>
        <dbReference type="ARBA" id="ARBA00022763"/>
    </source>
</evidence>
<dbReference type="InterPro" id="IPR029035">
    <property type="entry name" value="DHS-like_NAD/FAD-binding_dom"/>
</dbReference>
<feature type="binding site" evidence="34">
    <location>
        <position position="144"/>
    </location>
    <ligand>
        <name>Zn(2+)</name>
        <dbReference type="ChEBI" id="CHEBI:29105"/>
    </ligand>
</feature>
<evidence type="ECO:0000256" key="14">
    <source>
        <dbReference type="ARBA" id="ARBA00022824"/>
    </source>
</evidence>
<evidence type="ECO:0000256" key="4">
    <source>
        <dbReference type="ARBA" id="ARBA00012928"/>
    </source>
</evidence>
<dbReference type="InterPro" id="IPR050134">
    <property type="entry name" value="NAD-dep_sirtuin_deacylases"/>
</dbReference>
<evidence type="ECO:0000256" key="10">
    <source>
        <dbReference type="ARBA" id="ARBA00022679"/>
    </source>
</evidence>
<keyword evidence="14" id="KW-0256">Endoplasmic reticulum</keyword>
<evidence type="ECO:0000256" key="7">
    <source>
        <dbReference type="ARBA" id="ARBA00022499"/>
    </source>
</evidence>
<protein>
    <recommendedName>
        <fullName evidence="31">NAD-dependent protein deacylase sirtuin-6</fullName>
        <ecNumber evidence="4">2.3.1.286</ecNumber>
    </recommendedName>
    <alternativeName>
        <fullName evidence="33">NAD-dependent protein deacetylase sirtuin-6</fullName>
    </alternativeName>
    <alternativeName>
        <fullName evidence="32">Protein mono-ADP-ribosyltransferase sirtuin-6</fullName>
    </alternativeName>
</protein>
<keyword evidence="21" id="KW-0520">NAD</keyword>
<dbReference type="Gene3D" id="2.20.28.200">
    <property type="match status" value="1"/>
</dbReference>
<feature type="binding site" evidence="34">
    <location>
        <position position="175"/>
    </location>
    <ligand>
        <name>Zn(2+)</name>
        <dbReference type="ChEBI" id="CHEBI:29105"/>
    </ligand>
</feature>
<dbReference type="GO" id="GO:0003723">
    <property type="term" value="F:RNA binding"/>
    <property type="evidence" value="ECO:0007669"/>
    <property type="project" value="UniProtKB-KW"/>
</dbReference>
<dbReference type="CDD" id="cd01410">
    <property type="entry name" value="SIRT7"/>
    <property type="match status" value="1"/>
</dbReference>
<evidence type="ECO:0000256" key="24">
    <source>
        <dbReference type="ARBA" id="ARBA00023315"/>
    </source>
</evidence>
<dbReference type="FunFam" id="2.20.28.200:FF:000001">
    <property type="entry name" value="NAD-dependent protein deacetylase sirtuin-6"/>
    <property type="match status" value="1"/>
</dbReference>
<dbReference type="GO" id="GO:0005783">
    <property type="term" value="C:endoplasmic reticulum"/>
    <property type="evidence" value="ECO:0007669"/>
    <property type="project" value="UniProtKB-SubCell"/>
</dbReference>
<feature type="region of interest" description="Disordered" evidence="35">
    <location>
        <begin position="1"/>
        <end position="24"/>
    </location>
</feature>
<feature type="region of interest" description="Disordered" evidence="35">
    <location>
        <begin position="308"/>
        <end position="336"/>
    </location>
</feature>
<comment type="subunit">
    <text evidence="30">Homodimer; binds to nucleosomes and DNA ends as a homodimer. Interacts with RELA; interferes with RELA binding to target DNA. Interacts with SMARCA5; promoting recruitment of SMARCA5/SNF2H to double-strand breaks (DSBs) sites. Interacts with the mTORC2 complex; preventing the ability of SIRT6 to deacetylate FOXO1. Interacts with the CLOCK-BMAL1 complex; recruited by the CLOCK-BMAL1 complex to regulate expression of clock-controlled genes. Interacts with CSNK2A2; preventing CSNK2A2 localization to the nucleus.</text>
</comment>
<dbReference type="PANTHER" id="PTHR11085:SF12">
    <property type="entry name" value="NAD-DEPENDENT PROTEIN DEACYLASE SIRTUIN-6"/>
    <property type="match status" value="1"/>
</dbReference>
<dbReference type="GO" id="GO:0003714">
    <property type="term" value="F:transcription corepressor activity"/>
    <property type="evidence" value="ECO:0007669"/>
    <property type="project" value="TreeGrafter"/>
</dbReference>
<keyword evidence="13" id="KW-0227">DNA damage</keyword>
<keyword evidence="12 34" id="KW-0479">Metal-binding</keyword>
<dbReference type="GO" id="GO:0000122">
    <property type="term" value="P:negative regulation of transcription by RNA polymerase II"/>
    <property type="evidence" value="ECO:0007669"/>
    <property type="project" value="TreeGrafter"/>
</dbReference>
<keyword evidence="17" id="KW-0156">Chromatin regulator</keyword>
<dbReference type="GO" id="GO:0005634">
    <property type="term" value="C:nucleus"/>
    <property type="evidence" value="ECO:0007669"/>
    <property type="project" value="UniProtKB-SubCell"/>
</dbReference>
<dbReference type="GO" id="GO:0016779">
    <property type="term" value="F:nucleotidyltransferase activity"/>
    <property type="evidence" value="ECO:0007669"/>
    <property type="project" value="UniProtKB-KW"/>
</dbReference>
<evidence type="ECO:0000256" key="26">
    <source>
        <dbReference type="ARBA" id="ARBA00048378"/>
    </source>
</evidence>
<evidence type="ECO:0000256" key="32">
    <source>
        <dbReference type="ARBA" id="ARBA00076455"/>
    </source>
</evidence>
<keyword evidence="5" id="KW-0158">Chromosome</keyword>
<evidence type="ECO:0000259" key="36">
    <source>
        <dbReference type="PROSITE" id="PS50305"/>
    </source>
</evidence>
<evidence type="ECO:0000313" key="38">
    <source>
        <dbReference type="Proteomes" id="UP000230750"/>
    </source>
</evidence>
<evidence type="ECO:0000256" key="3">
    <source>
        <dbReference type="ARBA" id="ARBA00004574"/>
    </source>
</evidence>
<evidence type="ECO:0000256" key="34">
    <source>
        <dbReference type="PROSITE-ProRule" id="PRU00236"/>
    </source>
</evidence>
<accession>A0A2G8K6Y1</accession>
<evidence type="ECO:0000256" key="8">
    <source>
        <dbReference type="ARBA" id="ARBA00022553"/>
    </source>
</evidence>
<sequence>MSVNYSDGLSPYDNKGKCGAPEKFDPPDILQTKIDELVKLIQSSNGIVAHTGAGISTSAGIPDFRGPNGVWTLEKEGKKPDVNITFDSAQPTLTHMALLGLEKAGKLTYVVTQNVDGLHLKSGFPRKKMSELHGNMFTEKCDKCHREYVQPTAVPTLGLKPTGKVCSQMKSRGKCRGKLRDTILDWEDALPETDLELADKYSREADLSICLGTSLQIVPSGTLPLLTKKNGGKLAIVNLQPTRYDKRADVRIFGYVDEVMSKVMTQLGVNIPDWKEETFKNICNGADAKPTVSQGKCKLEVVVDPQSLGRSQDLKPDPDKCPTLKDRDFDETSETEDKFISGSDLRSGEVNVDQESGTKRTHPADVSDLEVKRHCTANGDISYIKGGESVVAEKPVVKETVNDREETALCTGEDPGKNIKTEETLNR</sequence>
<keyword evidence="15 34" id="KW-0862">Zinc</keyword>
<organism evidence="37 38">
    <name type="scientific">Stichopus japonicus</name>
    <name type="common">Sea cucumber</name>
    <dbReference type="NCBI Taxonomy" id="307972"/>
    <lineage>
        <taxon>Eukaryota</taxon>
        <taxon>Metazoa</taxon>
        <taxon>Echinodermata</taxon>
        <taxon>Eleutherozoa</taxon>
        <taxon>Echinozoa</taxon>
        <taxon>Holothuroidea</taxon>
        <taxon>Aspidochirotacea</taxon>
        <taxon>Aspidochirotida</taxon>
        <taxon>Stichopodidae</taxon>
        <taxon>Apostichopus</taxon>
    </lineage>
</organism>
<comment type="catalytic activity">
    <reaction evidence="27">
        <text>N(6)-tetradecanoyl-L-lysyl-[protein] + NAD(+) + H2O = 2''-O-tetradecanoyl-ADP-D-ribose + nicotinamide + L-lysyl-[protein]</text>
        <dbReference type="Rhea" id="RHEA:70567"/>
        <dbReference type="Rhea" id="RHEA-COMP:9752"/>
        <dbReference type="Rhea" id="RHEA-COMP:15437"/>
        <dbReference type="ChEBI" id="CHEBI:15377"/>
        <dbReference type="ChEBI" id="CHEBI:17154"/>
        <dbReference type="ChEBI" id="CHEBI:29969"/>
        <dbReference type="ChEBI" id="CHEBI:57540"/>
        <dbReference type="ChEBI" id="CHEBI:141129"/>
        <dbReference type="ChEBI" id="CHEBI:189674"/>
    </reaction>
    <physiologicalReaction direction="left-to-right" evidence="27">
        <dbReference type="Rhea" id="RHEA:70568"/>
    </physiologicalReaction>
</comment>
<keyword evidence="6" id="KW-0217">Developmental protein</keyword>
<evidence type="ECO:0000256" key="25">
    <source>
        <dbReference type="ARBA" id="ARBA00038170"/>
    </source>
</evidence>
<keyword evidence="10" id="KW-0808">Transferase</keyword>
<evidence type="ECO:0000256" key="29">
    <source>
        <dbReference type="ARBA" id="ARBA00051286"/>
    </source>
</evidence>
<gene>
    <name evidence="37" type="ORF">BSL78_19437</name>
</gene>
<evidence type="ECO:0000256" key="31">
    <source>
        <dbReference type="ARBA" id="ARBA00071352"/>
    </source>
</evidence>
<evidence type="ECO:0000256" key="21">
    <source>
        <dbReference type="ARBA" id="ARBA00023027"/>
    </source>
</evidence>
<feature type="domain" description="Deacetylase sirtuin-type" evidence="36">
    <location>
        <begin position="27"/>
        <end position="275"/>
    </location>
</feature>
<name>A0A2G8K6Y1_STIJA</name>
<keyword evidence="22" id="KW-0238">DNA-binding</keyword>
<dbReference type="GO" id="GO:0006974">
    <property type="term" value="P:DNA damage response"/>
    <property type="evidence" value="ECO:0007669"/>
    <property type="project" value="UniProtKB-KW"/>
</dbReference>
<evidence type="ECO:0000256" key="28">
    <source>
        <dbReference type="ARBA" id="ARBA00050216"/>
    </source>
</evidence>
<evidence type="ECO:0000256" key="18">
    <source>
        <dbReference type="ARBA" id="ARBA00022884"/>
    </source>
</evidence>
<keyword evidence="9" id="KW-0328">Glycosyltransferase</keyword>
<evidence type="ECO:0000256" key="22">
    <source>
        <dbReference type="ARBA" id="ARBA00023125"/>
    </source>
</evidence>
<evidence type="ECO:0000256" key="23">
    <source>
        <dbReference type="ARBA" id="ARBA00023242"/>
    </source>
</evidence>
<evidence type="ECO:0000256" key="5">
    <source>
        <dbReference type="ARBA" id="ARBA00022454"/>
    </source>
</evidence>
<dbReference type="AlphaFoldDB" id="A0A2G8K6Y1"/>
<evidence type="ECO:0000256" key="35">
    <source>
        <dbReference type="SAM" id="MobiDB-lite"/>
    </source>
</evidence>
<feature type="compositionally biased region" description="Basic and acidic residues" evidence="35">
    <location>
        <begin position="312"/>
        <end position="336"/>
    </location>
</feature>
<evidence type="ECO:0000256" key="15">
    <source>
        <dbReference type="ARBA" id="ARBA00022833"/>
    </source>
</evidence>
<keyword evidence="19" id="KW-0779">Telomere</keyword>
<keyword evidence="16" id="KW-0832">Ubl conjugation</keyword>
<evidence type="ECO:0000256" key="27">
    <source>
        <dbReference type="ARBA" id="ARBA00048905"/>
    </source>
</evidence>
<dbReference type="PANTHER" id="PTHR11085">
    <property type="entry name" value="NAD-DEPENDENT PROTEIN DEACYLASE SIRTUIN-5, MITOCHONDRIAL-RELATED"/>
    <property type="match status" value="1"/>
</dbReference>
<comment type="similarity">
    <text evidence="25">Belongs to the sirtuin family. Class IV subfamily.</text>
</comment>
<dbReference type="SUPFAM" id="SSF52467">
    <property type="entry name" value="DHS-like NAD/FAD-binding domain"/>
    <property type="match status" value="1"/>
</dbReference>
<dbReference type="Pfam" id="PF02146">
    <property type="entry name" value="SIR2"/>
    <property type="match status" value="1"/>
</dbReference>
<feature type="binding site" evidence="34">
    <location>
        <position position="141"/>
    </location>
    <ligand>
        <name>Zn(2+)</name>
        <dbReference type="ChEBI" id="CHEBI:29105"/>
    </ligand>
</feature>
<dbReference type="GO" id="GO:0016757">
    <property type="term" value="F:glycosyltransferase activity"/>
    <property type="evidence" value="ECO:0007669"/>
    <property type="project" value="UniProtKB-KW"/>
</dbReference>
<dbReference type="GO" id="GO:0003677">
    <property type="term" value="F:DNA binding"/>
    <property type="evidence" value="ECO:0007669"/>
    <property type="project" value="UniProtKB-KW"/>
</dbReference>
<dbReference type="Proteomes" id="UP000230750">
    <property type="component" value="Unassembled WGS sequence"/>
</dbReference>
<evidence type="ECO:0000256" key="1">
    <source>
        <dbReference type="ARBA" id="ARBA00004123"/>
    </source>
</evidence>
<evidence type="ECO:0000256" key="16">
    <source>
        <dbReference type="ARBA" id="ARBA00022843"/>
    </source>
</evidence>
<dbReference type="GO" id="GO:0046969">
    <property type="term" value="F:histone H3K9 deacetylase activity, NAD-dependent"/>
    <property type="evidence" value="ECO:0007669"/>
    <property type="project" value="TreeGrafter"/>
</dbReference>
<comment type="catalytic activity">
    <reaction evidence="29">
        <text>L-lysyl-[protein] + NAD(+) = N(6)-(ADP-D-ribosyl)-L-lysyl-[protein] + nicotinamide + H(+)</text>
        <dbReference type="Rhea" id="RHEA:58220"/>
        <dbReference type="Rhea" id="RHEA-COMP:9752"/>
        <dbReference type="Rhea" id="RHEA-COMP:15088"/>
        <dbReference type="ChEBI" id="CHEBI:15378"/>
        <dbReference type="ChEBI" id="CHEBI:17154"/>
        <dbReference type="ChEBI" id="CHEBI:29969"/>
        <dbReference type="ChEBI" id="CHEBI:57540"/>
        <dbReference type="ChEBI" id="CHEBI:142515"/>
    </reaction>
    <physiologicalReaction direction="left-to-right" evidence="29">
        <dbReference type="Rhea" id="RHEA:58221"/>
    </physiologicalReaction>
</comment>
<keyword evidence="24" id="KW-0012">Acyltransferase</keyword>
<feature type="active site" description="Proton acceptor" evidence="34">
    <location>
        <position position="133"/>
    </location>
</feature>
<dbReference type="GO" id="GO:0046872">
    <property type="term" value="F:metal ion binding"/>
    <property type="evidence" value="ECO:0007669"/>
    <property type="project" value="UniProtKB-KW"/>
</dbReference>
<evidence type="ECO:0000256" key="6">
    <source>
        <dbReference type="ARBA" id="ARBA00022473"/>
    </source>
</evidence>
<dbReference type="Gene3D" id="3.40.50.1220">
    <property type="entry name" value="TPP-binding domain"/>
    <property type="match status" value="1"/>
</dbReference>
<comment type="subcellular location">
    <subcellularLocation>
        <location evidence="3">Chromosome</location>
        <location evidence="3">Telomere</location>
    </subcellularLocation>
    <subcellularLocation>
        <location evidence="2">Endoplasmic reticulum</location>
    </subcellularLocation>
    <subcellularLocation>
        <location evidence="1">Nucleus</location>
    </subcellularLocation>
</comment>
<dbReference type="EMBL" id="MRZV01000831">
    <property type="protein sequence ID" value="PIK43703.1"/>
    <property type="molecule type" value="Genomic_DNA"/>
</dbReference>
<dbReference type="InterPro" id="IPR026590">
    <property type="entry name" value="Ssirtuin_cat_dom"/>
</dbReference>
<evidence type="ECO:0000256" key="30">
    <source>
        <dbReference type="ARBA" id="ARBA00066285"/>
    </source>
</evidence>
<keyword evidence="7" id="KW-1017">Isopeptide bond</keyword>
<keyword evidence="23" id="KW-0539">Nucleus</keyword>
<reference evidence="37 38" key="1">
    <citation type="journal article" date="2017" name="PLoS Biol.">
        <title>The sea cucumber genome provides insights into morphological evolution and visceral regeneration.</title>
        <authorList>
            <person name="Zhang X."/>
            <person name="Sun L."/>
            <person name="Yuan J."/>
            <person name="Sun Y."/>
            <person name="Gao Y."/>
            <person name="Zhang L."/>
            <person name="Li S."/>
            <person name="Dai H."/>
            <person name="Hamel J.F."/>
            <person name="Liu C."/>
            <person name="Yu Y."/>
            <person name="Liu S."/>
            <person name="Lin W."/>
            <person name="Guo K."/>
            <person name="Jin S."/>
            <person name="Xu P."/>
            <person name="Storey K.B."/>
            <person name="Huan P."/>
            <person name="Zhang T."/>
            <person name="Zhou Y."/>
            <person name="Zhang J."/>
            <person name="Lin C."/>
            <person name="Li X."/>
            <person name="Xing L."/>
            <person name="Huo D."/>
            <person name="Sun M."/>
            <person name="Wang L."/>
            <person name="Mercier A."/>
            <person name="Li F."/>
            <person name="Yang H."/>
            <person name="Xiang J."/>
        </authorList>
    </citation>
    <scope>NUCLEOTIDE SEQUENCE [LARGE SCALE GENOMIC DNA]</scope>
    <source>
        <strain evidence="37">Shaxun</strain>
        <tissue evidence="37">Muscle</tissue>
    </source>
</reference>
<evidence type="ECO:0000256" key="9">
    <source>
        <dbReference type="ARBA" id="ARBA00022676"/>
    </source>
</evidence>
<dbReference type="GO" id="GO:0000781">
    <property type="term" value="C:chromosome, telomeric region"/>
    <property type="evidence" value="ECO:0007669"/>
    <property type="project" value="UniProtKB-SubCell"/>
</dbReference>
<dbReference type="STRING" id="307972.A0A2G8K6Y1"/>
<evidence type="ECO:0000313" key="37">
    <source>
        <dbReference type="EMBL" id="PIK43703.1"/>
    </source>
</evidence>
<dbReference type="OrthoDB" id="2919105at2759"/>
<evidence type="ECO:0000256" key="11">
    <source>
        <dbReference type="ARBA" id="ARBA00022695"/>
    </source>
</evidence>
<evidence type="ECO:0000256" key="2">
    <source>
        <dbReference type="ARBA" id="ARBA00004240"/>
    </source>
</evidence>
<proteinExistence type="inferred from homology"/>